<keyword evidence="2" id="KW-0812">Transmembrane</keyword>
<proteinExistence type="predicted"/>
<dbReference type="SUPFAM" id="SSF48452">
    <property type="entry name" value="TPR-like"/>
    <property type="match status" value="1"/>
</dbReference>
<dbReference type="InterPro" id="IPR011990">
    <property type="entry name" value="TPR-like_helical_dom_sf"/>
</dbReference>
<keyword evidence="2" id="KW-0472">Membrane</keyword>
<keyword evidence="2" id="KW-1133">Transmembrane helix</keyword>
<name>A0A261S2E6_9BORD</name>
<evidence type="ECO:0000256" key="2">
    <source>
        <dbReference type="SAM" id="Phobius"/>
    </source>
</evidence>
<evidence type="ECO:0000313" key="3">
    <source>
        <dbReference type="EMBL" id="OZI31519.1"/>
    </source>
</evidence>
<sequence length="883" mass="94229">MLLAVLAGGSLVIACGPDFPPQLLDDRGATLSATPANSFAYEATHLADKADNFLVREGYYDDPPQRGTPDDADKTLGADVRERLKALRQAADGDAAYAAGAGLPPALRLYTAGAVDYRLSHADVDETSKDPGKDPNVVARRAARRFQAVLDLPAQTGAPRAVWAAYMLAELKAQGYVMADAGQPAAGASAANAAGTTGTKNAAEAADVAAASGNADYLAGKRSPSGHPLTEQAAEQAWREDVARAYERVRELARAGADDSQGLAVTSYGQQALLYLTSPDGTCGYADISADAPCADAIAPADMKRAIHLYAEQAAQGSDSALQSLRTLADWALEKPARAQGLIDDPLAQRLLVAYALARLGDIVDGKADSAYDTFAAFDITGQQGLADAAWDDKRITPNPALTALTAALATLDPARLQGADRVAALAYRVGRYDLAGQLADRLQTPLAWWVRAKLATRRGDTAAAAQAYARAVQAFPRNDGSVEAAGRARLRGEQGVLSLARGQYVEALDQLYQASTAAQPGSLQEDGPLMGEYWNDLAYVAERVLTTGELRNYVDAHAPATPAPAVDLKTMDAAARSDWLYQHPVTVADRLRLLLARRLMREGQRQQALAYFPPDDDARFMNVSWVDNQLVVTPRRARQAAADYDAALAEAHDAWRDITRARAWYRAALIARRQGMDLLGYEQDPDYAVYDGSYTYGAGRGAVGADDGSHGGGQDQAAQADTPAKRAARDLPGPYVTDEERRRYAATESQPYTRFHYREIAADHAVAAAGLLPARSQAYAAALCQAARFIIDDDPGRASAIYMKYVKEGALVPFGATFGHSCPEPDFDHAARFPYVRAWRSIRRHPAESAAAGLAVVAAALGAVILWRRRRARAAAISPPPA</sequence>
<organism evidence="3 4">
    <name type="scientific">Bordetella genomosp. 10</name>
    <dbReference type="NCBI Taxonomy" id="1416804"/>
    <lineage>
        <taxon>Bacteria</taxon>
        <taxon>Pseudomonadati</taxon>
        <taxon>Pseudomonadota</taxon>
        <taxon>Betaproteobacteria</taxon>
        <taxon>Burkholderiales</taxon>
        <taxon>Alcaligenaceae</taxon>
        <taxon>Bordetella</taxon>
    </lineage>
</organism>
<gene>
    <name evidence="3" type="ORF">CAL29_26870</name>
</gene>
<comment type="caution">
    <text evidence="3">The sequence shown here is derived from an EMBL/GenBank/DDBJ whole genome shotgun (WGS) entry which is preliminary data.</text>
</comment>
<dbReference type="EMBL" id="NEVM01000005">
    <property type="protein sequence ID" value="OZI31519.1"/>
    <property type="molecule type" value="Genomic_DNA"/>
</dbReference>
<feature type="region of interest" description="Disordered" evidence="1">
    <location>
        <begin position="706"/>
        <end position="733"/>
    </location>
</feature>
<keyword evidence="4" id="KW-1185">Reference proteome</keyword>
<evidence type="ECO:0000313" key="4">
    <source>
        <dbReference type="Proteomes" id="UP000216020"/>
    </source>
</evidence>
<dbReference type="Proteomes" id="UP000216020">
    <property type="component" value="Unassembled WGS sequence"/>
</dbReference>
<accession>A0A261S2E6</accession>
<evidence type="ECO:0000256" key="1">
    <source>
        <dbReference type="SAM" id="MobiDB-lite"/>
    </source>
</evidence>
<dbReference type="AlphaFoldDB" id="A0A261S2E6"/>
<reference evidence="4" key="1">
    <citation type="submission" date="2017-05" db="EMBL/GenBank/DDBJ databases">
        <title>Complete and WGS of Bordetella genogroups.</title>
        <authorList>
            <person name="Spilker T."/>
            <person name="Lipuma J."/>
        </authorList>
    </citation>
    <scope>NUCLEOTIDE SEQUENCE [LARGE SCALE GENOMIC DNA]</scope>
    <source>
        <strain evidence="4">AU16122</strain>
    </source>
</reference>
<feature type="transmembrane region" description="Helical" evidence="2">
    <location>
        <begin position="851"/>
        <end position="868"/>
    </location>
</feature>
<protein>
    <submittedName>
        <fullName evidence="3">Uncharacterized protein</fullName>
    </submittedName>
</protein>